<keyword evidence="5 6" id="KW-0234">DNA repair</keyword>
<feature type="region of interest" description="Domain I" evidence="6">
    <location>
        <begin position="1"/>
        <end position="64"/>
    </location>
</feature>
<keyword evidence="4 6" id="KW-0233">DNA recombination</keyword>
<dbReference type="CDD" id="cd14332">
    <property type="entry name" value="UBA_RuvA_C"/>
    <property type="match status" value="1"/>
</dbReference>
<dbReference type="NCBIfam" id="TIGR00084">
    <property type="entry name" value="ruvA"/>
    <property type="match status" value="1"/>
</dbReference>
<keyword evidence="3 6" id="KW-0238">DNA-binding</keyword>
<keyword evidence="9" id="KW-1185">Reference proteome</keyword>
<reference evidence="8 9" key="1">
    <citation type="journal article" date="2009" name="Int. J. Syst. Evol. Microbiol.">
        <title>Paenibacillus contaminans sp. nov., isolated from a contaminated laboratory plate.</title>
        <authorList>
            <person name="Chou J.H."/>
            <person name="Lee J.H."/>
            <person name="Lin M.C."/>
            <person name="Chang P.S."/>
            <person name="Arun A.B."/>
            <person name="Young C.C."/>
            <person name="Chen W.M."/>
        </authorList>
    </citation>
    <scope>NUCLEOTIDE SEQUENCE [LARGE SCALE GENOMIC DNA]</scope>
    <source>
        <strain evidence="8 9">CKOBP-6</strain>
    </source>
</reference>
<dbReference type="GO" id="GO:0016787">
    <property type="term" value="F:hydrolase activity"/>
    <property type="evidence" value="ECO:0007669"/>
    <property type="project" value="UniProtKB-KW"/>
</dbReference>
<comment type="domain">
    <text evidence="6">Has three domains with a flexible linker between the domains II and III and assumes an 'L' shape. Domain III is highly mobile and contacts RuvB.</text>
</comment>
<evidence type="ECO:0000256" key="1">
    <source>
        <dbReference type="ARBA" id="ARBA00022490"/>
    </source>
</evidence>
<proteinExistence type="inferred from homology"/>
<dbReference type="Pfam" id="PF14520">
    <property type="entry name" value="HHH_5"/>
    <property type="match status" value="1"/>
</dbReference>
<dbReference type="HAMAP" id="MF_00031">
    <property type="entry name" value="DNA_HJ_migration_RuvA"/>
    <property type="match status" value="1"/>
</dbReference>
<evidence type="ECO:0000259" key="7">
    <source>
        <dbReference type="SMART" id="SM00278"/>
    </source>
</evidence>
<gene>
    <name evidence="6 8" type="primary">ruvA</name>
    <name evidence="8" type="ORF">DQG23_07860</name>
</gene>
<comment type="subunit">
    <text evidence="6">Homotetramer. Forms an RuvA(8)-RuvB(12)-Holliday junction (HJ) complex. HJ DNA is sandwiched between 2 RuvA tetramers; dsDNA enters through RuvA and exits via RuvB. An RuvB hexamer assembles on each DNA strand where it exits the tetramer. Each RuvB hexamer is contacted by two RuvA subunits (via domain III) on 2 adjacent RuvB subunits; this complex drives branch migration. In the full resolvosome a probable DNA-RuvA(4)-RuvB(12)-RuvC(2) complex forms which resolves the HJ.</text>
</comment>
<keyword evidence="8" id="KW-0378">Hydrolase</keyword>
<sequence length="210" mass="22774">MIDFLRGQLAHRESEYVVLDVNGVGYRVFCPNPYAVGANGDAAPVTMFIHHHVREDAILLFGFLSREEQALFRKLLDVSGIGPKVALGILSAGRPEAVISAIYQENIAFLTRLPGIGKKTAQRIILDMKDKLADLPVGGLIPVAAAFATEKEMAEGQGGGAWKEAKMALVALGYSETEIDRVWPAVRDKATGLEKPDTFVKLALQALFRG</sequence>
<dbReference type="Pfam" id="PF01330">
    <property type="entry name" value="RuvA_N"/>
    <property type="match status" value="1"/>
</dbReference>
<dbReference type="GO" id="GO:0005737">
    <property type="term" value="C:cytoplasm"/>
    <property type="evidence" value="ECO:0007669"/>
    <property type="project" value="UniProtKB-SubCell"/>
</dbReference>
<dbReference type="Gene3D" id="2.40.50.140">
    <property type="entry name" value="Nucleic acid-binding proteins"/>
    <property type="match status" value="1"/>
</dbReference>
<dbReference type="EMBL" id="QMFB01000003">
    <property type="protein sequence ID" value="RAV21952.1"/>
    <property type="molecule type" value="Genomic_DNA"/>
</dbReference>
<dbReference type="InterPro" id="IPR011114">
    <property type="entry name" value="RuvA_C"/>
</dbReference>
<evidence type="ECO:0000256" key="4">
    <source>
        <dbReference type="ARBA" id="ARBA00023172"/>
    </source>
</evidence>
<evidence type="ECO:0000256" key="5">
    <source>
        <dbReference type="ARBA" id="ARBA00023204"/>
    </source>
</evidence>
<feature type="domain" description="Helix-hairpin-helix DNA-binding motif class 1" evidence="7">
    <location>
        <begin position="73"/>
        <end position="92"/>
    </location>
</feature>
<dbReference type="GO" id="GO:0005524">
    <property type="term" value="F:ATP binding"/>
    <property type="evidence" value="ECO:0007669"/>
    <property type="project" value="InterPro"/>
</dbReference>
<dbReference type="AlphaFoldDB" id="A0A329MQZ7"/>
<dbReference type="GO" id="GO:0006310">
    <property type="term" value="P:DNA recombination"/>
    <property type="evidence" value="ECO:0007669"/>
    <property type="project" value="UniProtKB-UniRule"/>
</dbReference>
<evidence type="ECO:0000313" key="9">
    <source>
        <dbReference type="Proteomes" id="UP000250369"/>
    </source>
</evidence>
<comment type="caution">
    <text evidence="6">Lacks conserved residue(s) required for the propagation of feature annotation.</text>
</comment>
<protein>
    <recommendedName>
        <fullName evidence="6">Holliday junction branch migration complex subunit RuvA</fullName>
    </recommendedName>
</protein>
<name>A0A329MQZ7_9BACL</name>
<evidence type="ECO:0000256" key="2">
    <source>
        <dbReference type="ARBA" id="ARBA00022763"/>
    </source>
</evidence>
<dbReference type="SUPFAM" id="SSF50249">
    <property type="entry name" value="Nucleic acid-binding proteins"/>
    <property type="match status" value="1"/>
</dbReference>
<comment type="subcellular location">
    <subcellularLocation>
        <location evidence="6">Cytoplasm</location>
    </subcellularLocation>
</comment>
<dbReference type="Gene3D" id="1.10.150.20">
    <property type="entry name" value="5' to 3' exonuclease, C-terminal subdomain"/>
    <property type="match status" value="1"/>
</dbReference>
<keyword evidence="2 6" id="KW-0227">DNA damage</keyword>
<dbReference type="OrthoDB" id="5293449at2"/>
<dbReference type="InterPro" id="IPR003583">
    <property type="entry name" value="Hlx-hairpin-Hlx_DNA-bd_motif"/>
</dbReference>
<dbReference type="RefSeq" id="WP_113030263.1">
    <property type="nucleotide sequence ID" value="NZ_QMFB01000003.1"/>
</dbReference>
<dbReference type="GO" id="GO:0009378">
    <property type="term" value="F:four-way junction helicase activity"/>
    <property type="evidence" value="ECO:0007669"/>
    <property type="project" value="InterPro"/>
</dbReference>
<evidence type="ECO:0000256" key="3">
    <source>
        <dbReference type="ARBA" id="ARBA00023125"/>
    </source>
</evidence>
<organism evidence="8 9">
    <name type="scientific">Paenibacillus contaminans</name>
    <dbReference type="NCBI Taxonomy" id="450362"/>
    <lineage>
        <taxon>Bacteria</taxon>
        <taxon>Bacillati</taxon>
        <taxon>Bacillota</taxon>
        <taxon>Bacilli</taxon>
        <taxon>Bacillales</taxon>
        <taxon>Paenibacillaceae</taxon>
        <taxon>Paenibacillus</taxon>
    </lineage>
</organism>
<dbReference type="Pfam" id="PF07499">
    <property type="entry name" value="RuvA_C"/>
    <property type="match status" value="1"/>
</dbReference>
<feature type="region of interest" description="Domain III" evidence="6">
    <location>
        <begin position="157"/>
        <end position="210"/>
    </location>
</feature>
<accession>A0A329MQZ7</accession>
<dbReference type="Gene3D" id="1.10.8.10">
    <property type="entry name" value="DNA helicase RuvA subunit, C-terminal domain"/>
    <property type="match status" value="1"/>
</dbReference>
<dbReference type="SUPFAM" id="SSF46929">
    <property type="entry name" value="DNA helicase RuvA subunit, C-terminal domain"/>
    <property type="match status" value="1"/>
</dbReference>
<feature type="domain" description="Helix-hairpin-helix DNA-binding motif class 1" evidence="7">
    <location>
        <begin position="108"/>
        <end position="127"/>
    </location>
</feature>
<dbReference type="InterPro" id="IPR000085">
    <property type="entry name" value="RuvA"/>
</dbReference>
<dbReference type="InterPro" id="IPR010994">
    <property type="entry name" value="RuvA_2-like"/>
</dbReference>
<evidence type="ECO:0000256" key="6">
    <source>
        <dbReference type="HAMAP-Rule" id="MF_00031"/>
    </source>
</evidence>
<dbReference type="Proteomes" id="UP000250369">
    <property type="component" value="Unassembled WGS sequence"/>
</dbReference>
<dbReference type="InterPro" id="IPR012340">
    <property type="entry name" value="NA-bd_OB-fold"/>
</dbReference>
<comment type="similarity">
    <text evidence="6">Belongs to the RuvA family.</text>
</comment>
<dbReference type="GO" id="GO:0000400">
    <property type="term" value="F:four-way junction DNA binding"/>
    <property type="evidence" value="ECO:0007669"/>
    <property type="project" value="UniProtKB-UniRule"/>
</dbReference>
<dbReference type="SMART" id="SM00278">
    <property type="entry name" value="HhH1"/>
    <property type="match status" value="2"/>
</dbReference>
<keyword evidence="1 6" id="KW-0963">Cytoplasm</keyword>
<dbReference type="GO" id="GO:0006281">
    <property type="term" value="P:DNA repair"/>
    <property type="evidence" value="ECO:0007669"/>
    <property type="project" value="UniProtKB-UniRule"/>
</dbReference>
<dbReference type="InterPro" id="IPR013849">
    <property type="entry name" value="DNA_helicase_Holl-junc_RuvA_I"/>
</dbReference>
<comment type="function">
    <text evidence="6">The RuvA-RuvB-RuvC complex processes Holliday junction (HJ) DNA during genetic recombination and DNA repair, while the RuvA-RuvB complex plays an important role in the rescue of blocked DNA replication forks via replication fork reversal (RFR). RuvA specifically binds to HJ cruciform DNA, conferring on it an open structure. The RuvB hexamer acts as an ATP-dependent pump, pulling dsDNA into and through the RuvAB complex. HJ branch migration allows RuvC to scan DNA until it finds its consensus sequence, where it cleaves and resolves the cruciform DNA.</text>
</comment>
<dbReference type="GO" id="GO:0009379">
    <property type="term" value="C:Holliday junction helicase complex"/>
    <property type="evidence" value="ECO:0007669"/>
    <property type="project" value="InterPro"/>
</dbReference>
<comment type="caution">
    <text evidence="8">The sequence shown here is derived from an EMBL/GenBank/DDBJ whole genome shotgun (WGS) entry which is preliminary data.</text>
</comment>
<evidence type="ECO:0000313" key="8">
    <source>
        <dbReference type="EMBL" id="RAV21952.1"/>
    </source>
</evidence>
<dbReference type="InterPro" id="IPR036267">
    <property type="entry name" value="RuvA_C_sf"/>
</dbReference>
<dbReference type="SUPFAM" id="SSF47781">
    <property type="entry name" value="RuvA domain 2-like"/>
    <property type="match status" value="1"/>
</dbReference>
<dbReference type="GO" id="GO:0048476">
    <property type="term" value="C:Holliday junction resolvase complex"/>
    <property type="evidence" value="ECO:0007669"/>
    <property type="project" value="UniProtKB-UniRule"/>
</dbReference>